<evidence type="ECO:0000256" key="1">
    <source>
        <dbReference type="SAM" id="Coils"/>
    </source>
</evidence>
<dbReference type="AlphaFoldDB" id="K2MWS5"/>
<comment type="caution">
    <text evidence="3">The sequence shown here is derived from an EMBL/GenBank/DDBJ whole genome shotgun (WGS) entry which is preliminary data.</text>
</comment>
<feature type="compositionally biased region" description="Low complexity" evidence="2">
    <location>
        <begin position="863"/>
        <end position="875"/>
    </location>
</feature>
<keyword evidence="1" id="KW-0175">Coiled coil</keyword>
<gene>
    <name evidence="3" type="ORF">MOQ_005993</name>
</gene>
<evidence type="ECO:0000313" key="3">
    <source>
        <dbReference type="EMBL" id="EKF30199.1"/>
    </source>
</evidence>
<feature type="compositionally biased region" description="Polar residues" evidence="2">
    <location>
        <begin position="200"/>
        <end position="219"/>
    </location>
</feature>
<evidence type="ECO:0000313" key="4">
    <source>
        <dbReference type="Proteomes" id="UP000007350"/>
    </source>
</evidence>
<feature type="region of interest" description="Disordered" evidence="2">
    <location>
        <begin position="739"/>
        <end position="762"/>
    </location>
</feature>
<feature type="region of interest" description="Disordered" evidence="2">
    <location>
        <begin position="99"/>
        <end position="148"/>
    </location>
</feature>
<proteinExistence type="predicted"/>
<feature type="compositionally biased region" description="Basic and acidic residues" evidence="2">
    <location>
        <begin position="103"/>
        <end position="134"/>
    </location>
</feature>
<feature type="region of interest" description="Disordered" evidence="2">
    <location>
        <begin position="234"/>
        <end position="267"/>
    </location>
</feature>
<feature type="region of interest" description="Disordered" evidence="2">
    <location>
        <begin position="200"/>
        <end position="220"/>
    </location>
</feature>
<feature type="coiled-coil region" evidence="1">
    <location>
        <begin position="501"/>
        <end position="634"/>
    </location>
</feature>
<reference evidence="3 4" key="1">
    <citation type="journal article" date="2012" name="BMC Genomics">
        <title>Comparative genomic analysis of human infective Trypanosoma cruzi lineages with the bat-restricted subspecies T. cruzi marinkellei.</title>
        <authorList>
            <person name="Franzen O."/>
            <person name="Talavera-Lopez C."/>
            <person name="Ochaya S."/>
            <person name="Butler C.E."/>
            <person name="Messenger L.A."/>
            <person name="Lewis M.D."/>
            <person name="Llewellyn M.S."/>
            <person name="Marinkelle C.J."/>
            <person name="Tyler K.M."/>
            <person name="Miles M.A."/>
            <person name="Andersson B."/>
        </authorList>
    </citation>
    <scope>NUCLEOTIDE SEQUENCE [LARGE SCALE GENOMIC DNA]</scope>
    <source>
        <strain evidence="3 4">B7</strain>
    </source>
</reference>
<organism evidence="3 4">
    <name type="scientific">Trypanosoma cruzi marinkellei</name>
    <dbReference type="NCBI Taxonomy" id="85056"/>
    <lineage>
        <taxon>Eukaryota</taxon>
        <taxon>Discoba</taxon>
        <taxon>Euglenozoa</taxon>
        <taxon>Kinetoplastea</taxon>
        <taxon>Metakinetoplastina</taxon>
        <taxon>Trypanosomatida</taxon>
        <taxon>Trypanosomatidae</taxon>
        <taxon>Trypanosoma</taxon>
        <taxon>Schizotrypanum</taxon>
    </lineage>
</organism>
<dbReference type="OrthoDB" id="267632at2759"/>
<dbReference type="Proteomes" id="UP000007350">
    <property type="component" value="Unassembled WGS sequence"/>
</dbReference>
<feature type="region of interest" description="Disordered" evidence="2">
    <location>
        <begin position="854"/>
        <end position="877"/>
    </location>
</feature>
<dbReference type="PANTHER" id="PTHR47357">
    <property type="entry name" value="COP1-INTERACTIVE PROTEIN 1"/>
    <property type="match status" value="1"/>
</dbReference>
<keyword evidence="4" id="KW-1185">Reference proteome</keyword>
<protein>
    <submittedName>
        <fullName evidence="3">Uncharacterized protein</fullName>
    </submittedName>
</protein>
<feature type="compositionally biased region" description="Low complexity" evidence="2">
    <location>
        <begin position="234"/>
        <end position="252"/>
    </location>
</feature>
<feature type="coiled-coil region" evidence="1">
    <location>
        <begin position="291"/>
        <end position="447"/>
    </location>
</feature>
<feature type="compositionally biased region" description="Polar residues" evidence="2">
    <location>
        <begin position="749"/>
        <end position="761"/>
    </location>
</feature>
<accession>K2MWS5</accession>
<feature type="region of interest" description="Disordered" evidence="2">
    <location>
        <begin position="37"/>
        <end position="60"/>
    </location>
</feature>
<dbReference type="PANTHER" id="PTHR47357:SF1">
    <property type="entry name" value="SPINDLE POLE BODY COMPONENT 110"/>
    <property type="match status" value="1"/>
</dbReference>
<dbReference type="GO" id="GO:0005856">
    <property type="term" value="C:cytoskeleton"/>
    <property type="evidence" value="ECO:0007669"/>
    <property type="project" value="TreeGrafter"/>
</dbReference>
<name>K2MWS5_TRYCR</name>
<dbReference type="GO" id="GO:0005200">
    <property type="term" value="F:structural constituent of cytoskeleton"/>
    <property type="evidence" value="ECO:0007669"/>
    <property type="project" value="TreeGrafter"/>
</dbReference>
<sequence>MKASLFSYEKDLPSDLLELIDHTTRGVQRLYETTRRRETLGGSKERKPFVDDGRTTTRGVQHSEELVGTARANGTTAVRPVMGKKRTAALSSSLLPRTATAAVHEDRPPHYCHQSDSERPLQQYRREPNNKDTSAENSGTNGARRWPWSRVQTLSMGVAADGRSGTSTTNTTLSSDAPSRTLLAHSTQRAAISGQNVSVKGTVNTSTTGTEDNNASQIGQRWKDTFRSLLSGAAATNTDTPTPAVTEAPTAPYENTHTKQREPVTNLPHETSLSLEDTATRSQHDAHAFISTQTSEALERLRRQLAEQEASHREELSRIRMEQNRELFQLRREALEARQKAEEEVTTQLQASFNVKQKLLQAAVEDERMRVDDARKTVEEREKAIERLKVELEAAASQRQSLQGDVDAKKKQLRDLSESLTGTRKRLAELEEELAKRKGDLVESRQREKLMTIREKDALDLVSRLELQLREQDQHSREELRRLETEFHLTTKSYQDLIGEATEKLTALEKVERKYHALKEQRRQQKEQQEELASKLTSVQEEKRQLTERLESMQQEVEQLRLQIARKEHEMREERAGHQKIVEGITQKLQEEDHRYSREVESLQQDLRHAEDRTVRLEREVEGLSDQLKEEQAHSRQLLVKMEQSALRHQEDLSSTRRAASAHQQQTESVLSSLRRQLREKDAKLEALATTASEPIQRLRNQLEDERSKRAHLEEQFNRYKQRAKVAKEAALREIRREQQRAPFAPRSLSRTSAPLPSTSPLYDGGKGFLGAEPYTLQVSETTTPKDQLVPKAVLPLPPQSYERLRERSAMTPKSSKMAQTGWDSVGSISNISRSSPLCSSRSEVIETVDPPLGDAVNRWDATHPTHTTSSQPPQLDNIDERVLQHEQILRDFHQSAAEVFRKITCNRDEFLEKCTSVVRSVSHRGGDDEHFVSSATHQDLLS</sequence>
<dbReference type="EMBL" id="AHKC01012367">
    <property type="protein sequence ID" value="EKF30199.1"/>
    <property type="molecule type" value="Genomic_DNA"/>
</dbReference>
<evidence type="ECO:0000256" key="2">
    <source>
        <dbReference type="SAM" id="MobiDB-lite"/>
    </source>
</evidence>